<accession>A0A6B1FZ53</accession>
<name>A0A6B1FZ53_9CHLR</name>
<keyword evidence="2" id="KW-1133">Transmembrane helix</keyword>
<keyword evidence="2" id="KW-0472">Membrane</keyword>
<feature type="region of interest" description="Disordered" evidence="1">
    <location>
        <begin position="63"/>
        <end position="82"/>
    </location>
</feature>
<feature type="compositionally biased region" description="Basic and acidic residues" evidence="1">
    <location>
        <begin position="90"/>
        <end position="102"/>
    </location>
</feature>
<sequence>MKTLTKAWTDNGVGRRDRPDLGHSCAVRLSCVRHQGGRRYRIALLALICGLLLAGCVMPSAMPTQSSSGNQVSQSDQDAKVEAIQTRVAEERAEQASNKEDAMAESGDGVQGQTATVEESGAALSPGPTAAQLELLAKLRPQGEAPELLNEVWLNSEPLKLADLRGNVVLVEFWTYG</sequence>
<feature type="transmembrane region" description="Helical" evidence="2">
    <location>
        <begin position="42"/>
        <end position="62"/>
    </location>
</feature>
<dbReference type="EMBL" id="VYDA01000346">
    <property type="protein sequence ID" value="MYH61939.1"/>
    <property type="molecule type" value="Genomic_DNA"/>
</dbReference>
<feature type="region of interest" description="Disordered" evidence="1">
    <location>
        <begin position="90"/>
        <end position="126"/>
    </location>
</feature>
<gene>
    <name evidence="3" type="ORF">F4148_09300</name>
</gene>
<evidence type="ECO:0008006" key="4">
    <source>
        <dbReference type="Google" id="ProtNLM"/>
    </source>
</evidence>
<dbReference type="AlphaFoldDB" id="A0A6B1FZ53"/>
<comment type="caution">
    <text evidence="3">The sequence shown here is derived from an EMBL/GenBank/DDBJ whole genome shotgun (WGS) entry which is preliminary data.</text>
</comment>
<proteinExistence type="predicted"/>
<evidence type="ECO:0000256" key="1">
    <source>
        <dbReference type="SAM" id="MobiDB-lite"/>
    </source>
</evidence>
<reference evidence="3" key="1">
    <citation type="submission" date="2019-09" db="EMBL/GenBank/DDBJ databases">
        <title>Characterisation of the sponge microbiome using genome-centric metagenomics.</title>
        <authorList>
            <person name="Engelberts J.P."/>
            <person name="Robbins S.J."/>
            <person name="De Goeij J.M."/>
            <person name="Aranda M."/>
            <person name="Bell S.C."/>
            <person name="Webster N.S."/>
        </authorList>
    </citation>
    <scope>NUCLEOTIDE SEQUENCE</scope>
    <source>
        <strain evidence="3">SB0675_bin_29</strain>
    </source>
</reference>
<keyword evidence="2" id="KW-0812">Transmembrane</keyword>
<protein>
    <recommendedName>
        <fullName evidence="4">Redoxin domain-containing protein</fullName>
    </recommendedName>
</protein>
<evidence type="ECO:0000313" key="3">
    <source>
        <dbReference type="EMBL" id="MYH61939.1"/>
    </source>
</evidence>
<dbReference type="Gene3D" id="3.40.30.10">
    <property type="entry name" value="Glutaredoxin"/>
    <property type="match status" value="1"/>
</dbReference>
<organism evidence="3">
    <name type="scientific">Caldilineaceae bacterium SB0675_bin_29</name>
    <dbReference type="NCBI Taxonomy" id="2605266"/>
    <lineage>
        <taxon>Bacteria</taxon>
        <taxon>Bacillati</taxon>
        <taxon>Chloroflexota</taxon>
        <taxon>Caldilineae</taxon>
        <taxon>Caldilineales</taxon>
        <taxon>Caldilineaceae</taxon>
    </lineage>
</organism>
<evidence type="ECO:0000256" key="2">
    <source>
        <dbReference type="SAM" id="Phobius"/>
    </source>
</evidence>
<feature type="compositionally biased region" description="Polar residues" evidence="1">
    <location>
        <begin position="63"/>
        <end position="76"/>
    </location>
</feature>